<evidence type="ECO:0000313" key="1">
    <source>
        <dbReference type="EMBL" id="GLB32299.1"/>
    </source>
</evidence>
<dbReference type="InterPro" id="IPR008969">
    <property type="entry name" value="CarboxyPept-like_regulatory"/>
</dbReference>
<evidence type="ECO:0000313" key="3">
    <source>
        <dbReference type="Proteomes" id="UP000260680"/>
    </source>
</evidence>
<reference evidence="2 3" key="1">
    <citation type="submission" date="2018-07" db="EMBL/GenBank/DDBJ databases">
        <title>New species, Clostridium PI-S10-A1B.</title>
        <authorList>
            <person name="Krishna G."/>
            <person name="Summeta K."/>
            <person name="Shikha S."/>
            <person name="Prabhu P.B."/>
            <person name="Suresh K."/>
        </authorList>
    </citation>
    <scope>NUCLEOTIDE SEQUENCE [LARGE SCALE GENOMIC DNA]</scope>
    <source>
        <strain evidence="2 3">PI-S10-A1B</strain>
    </source>
</reference>
<dbReference type="EMBL" id="QOHO01000073">
    <property type="protein sequence ID" value="RFZ76751.1"/>
    <property type="molecule type" value="Genomic_DNA"/>
</dbReference>
<comment type="caution">
    <text evidence="2">The sequence shown here is derived from an EMBL/GenBank/DDBJ whole genome shotgun (WGS) entry which is preliminary data.</text>
</comment>
<keyword evidence="4" id="KW-1185">Reference proteome</keyword>
<sequence>MNCNKKASFTISGSKLLPCSKKHFNFHLGPMNYQIIKGTVYRPDHTPCSGAAVQITQVDMVTHETTPLGYVITDKAGRYVFSLKALPDMKYELSVFAPLITCKKEDCL</sequence>
<reference evidence="1 4" key="2">
    <citation type="journal article" date="2024" name="Int. J. Syst. Evol. Microbiol.">
        <title>Lacrimispora brassicae sp. nov. isolated from fermented cabbage, and proposal of Clostridium indicum Gundawar et al. 2019 and Clostridium methoxybenzovorans Mechichi et al. 1999 as heterotypic synonyms of Lacrimispora amygdalina (Parshina et al. 2003) Haas and Blanchard 2020 and Lacrimispora indolis (McClung and McCoy 1957) Haas and Blanchard 2020, respectively.</title>
        <authorList>
            <person name="Kobayashi H."/>
            <person name="Tanizawa Y."/>
            <person name="Sakamoto M."/>
            <person name="Ohkuma M."/>
            <person name="Tohno M."/>
        </authorList>
    </citation>
    <scope>NUCLEOTIDE SEQUENCE [LARGE SCALE GENOMIC DNA]</scope>
    <source>
        <strain evidence="1 4">DSM 12857</strain>
    </source>
</reference>
<dbReference type="Proteomes" id="UP000260680">
    <property type="component" value="Unassembled WGS sequence"/>
</dbReference>
<dbReference type="Gene3D" id="2.60.40.1120">
    <property type="entry name" value="Carboxypeptidase-like, regulatory domain"/>
    <property type="match status" value="1"/>
</dbReference>
<name>A0A3E2N785_9FIRM</name>
<dbReference type="SUPFAM" id="SSF49464">
    <property type="entry name" value="Carboxypeptidase regulatory domain-like"/>
    <property type="match status" value="1"/>
</dbReference>
<dbReference type="EMBL" id="BRPJ01000090">
    <property type="protein sequence ID" value="GLB32299.1"/>
    <property type="molecule type" value="Genomic_DNA"/>
</dbReference>
<proteinExistence type="predicted"/>
<dbReference type="OrthoDB" id="1912420at2"/>
<protein>
    <submittedName>
        <fullName evidence="2">Carboxypeptidase regulatory-like domain-containing protein</fullName>
    </submittedName>
</protein>
<evidence type="ECO:0000313" key="4">
    <source>
        <dbReference type="Proteomes" id="UP001419084"/>
    </source>
</evidence>
<gene>
    <name evidence="2" type="ORF">DS742_21900</name>
    <name evidence="1" type="ORF">LAD12857_42220</name>
</gene>
<accession>A0A3E2N785</accession>
<keyword evidence="2" id="KW-0645">Protease</keyword>
<keyword evidence="2" id="KW-0378">Hydrolase</keyword>
<organism evidence="2 3">
    <name type="scientific">Lacrimispora amygdalina</name>
    <dbReference type="NCBI Taxonomy" id="253257"/>
    <lineage>
        <taxon>Bacteria</taxon>
        <taxon>Bacillati</taxon>
        <taxon>Bacillota</taxon>
        <taxon>Clostridia</taxon>
        <taxon>Lachnospirales</taxon>
        <taxon>Lachnospiraceae</taxon>
        <taxon>Lacrimispora</taxon>
    </lineage>
</organism>
<dbReference type="Proteomes" id="UP001419084">
    <property type="component" value="Unassembled WGS sequence"/>
</dbReference>
<dbReference type="AlphaFoldDB" id="A0A3E2N785"/>
<keyword evidence="2" id="KW-0121">Carboxypeptidase</keyword>
<dbReference type="RefSeq" id="WP_117419094.1">
    <property type="nucleotide sequence ID" value="NZ_BRPJ01000090.1"/>
</dbReference>
<dbReference type="GO" id="GO:0004180">
    <property type="term" value="F:carboxypeptidase activity"/>
    <property type="evidence" value="ECO:0007669"/>
    <property type="project" value="UniProtKB-KW"/>
</dbReference>
<evidence type="ECO:0000313" key="2">
    <source>
        <dbReference type="EMBL" id="RFZ76751.1"/>
    </source>
</evidence>